<organism evidence="1">
    <name type="scientific">Anguilla anguilla</name>
    <name type="common">European freshwater eel</name>
    <name type="synonym">Muraena anguilla</name>
    <dbReference type="NCBI Taxonomy" id="7936"/>
    <lineage>
        <taxon>Eukaryota</taxon>
        <taxon>Metazoa</taxon>
        <taxon>Chordata</taxon>
        <taxon>Craniata</taxon>
        <taxon>Vertebrata</taxon>
        <taxon>Euteleostomi</taxon>
        <taxon>Actinopterygii</taxon>
        <taxon>Neopterygii</taxon>
        <taxon>Teleostei</taxon>
        <taxon>Anguilliformes</taxon>
        <taxon>Anguillidae</taxon>
        <taxon>Anguilla</taxon>
    </lineage>
</organism>
<dbReference type="EMBL" id="GBXM01077314">
    <property type="protein sequence ID" value="JAH31263.1"/>
    <property type="molecule type" value="Transcribed_RNA"/>
</dbReference>
<reference evidence="1" key="2">
    <citation type="journal article" date="2015" name="Fish Shellfish Immunol.">
        <title>Early steps in the European eel (Anguilla anguilla)-Vibrio vulnificus interaction in the gills: Role of the RtxA13 toxin.</title>
        <authorList>
            <person name="Callol A."/>
            <person name="Pajuelo D."/>
            <person name="Ebbesson L."/>
            <person name="Teles M."/>
            <person name="MacKenzie S."/>
            <person name="Amaro C."/>
        </authorList>
    </citation>
    <scope>NUCLEOTIDE SEQUENCE</scope>
</reference>
<sequence length="27" mass="3257">MLNTQRRTRTTLLTSCFPFPKFRRGEV</sequence>
<protein>
    <submittedName>
        <fullName evidence="1">Uncharacterized protein</fullName>
    </submittedName>
</protein>
<accession>A0A0E9RSN6</accession>
<dbReference type="AlphaFoldDB" id="A0A0E9RSN6"/>
<name>A0A0E9RSN6_ANGAN</name>
<reference evidence="1" key="1">
    <citation type="submission" date="2014-11" db="EMBL/GenBank/DDBJ databases">
        <authorList>
            <person name="Amaro Gonzalez C."/>
        </authorList>
    </citation>
    <scope>NUCLEOTIDE SEQUENCE</scope>
</reference>
<proteinExistence type="predicted"/>
<evidence type="ECO:0000313" key="1">
    <source>
        <dbReference type="EMBL" id="JAH31263.1"/>
    </source>
</evidence>